<evidence type="ECO:0000313" key="16">
    <source>
        <dbReference type="Proteomes" id="UP000829196"/>
    </source>
</evidence>
<keyword evidence="6" id="KW-0507">mRNA processing</keyword>
<keyword evidence="12" id="KW-0539">Nucleus</keyword>
<feature type="region of interest" description="Disordered" evidence="13">
    <location>
        <begin position="1"/>
        <end position="184"/>
    </location>
</feature>
<feature type="compositionally biased region" description="Low complexity" evidence="13">
    <location>
        <begin position="315"/>
        <end position="325"/>
    </location>
</feature>
<feature type="compositionally biased region" description="Basic and acidic residues" evidence="13">
    <location>
        <begin position="163"/>
        <end position="173"/>
    </location>
</feature>
<evidence type="ECO:0000256" key="3">
    <source>
        <dbReference type="ARBA" id="ARBA00009548"/>
    </source>
</evidence>
<dbReference type="GO" id="GO:0051028">
    <property type="term" value="P:mRNA transport"/>
    <property type="evidence" value="ECO:0007669"/>
    <property type="project" value="UniProtKB-KW"/>
</dbReference>
<dbReference type="SMART" id="SM01044">
    <property type="entry name" value="Btz"/>
    <property type="match status" value="1"/>
</dbReference>
<keyword evidence="16" id="KW-1185">Reference proteome</keyword>
<keyword evidence="11" id="KW-0508">mRNA splicing</keyword>
<keyword evidence="4" id="KW-0813">Transport</keyword>
<dbReference type="InterPro" id="IPR044796">
    <property type="entry name" value="MLN51_plant"/>
</dbReference>
<feature type="compositionally biased region" description="Polar residues" evidence="13">
    <location>
        <begin position="268"/>
        <end position="279"/>
    </location>
</feature>
<dbReference type="GO" id="GO:0003729">
    <property type="term" value="F:mRNA binding"/>
    <property type="evidence" value="ECO:0007669"/>
    <property type="project" value="InterPro"/>
</dbReference>
<dbReference type="Pfam" id="PF09405">
    <property type="entry name" value="Btz"/>
    <property type="match status" value="1"/>
</dbReference>
<name>A0A8T3AIM3_DENNO</name>
<accession>A0A8T3AIM3</accession>
<evidence type="ECO:0000256" key="4">
    <source>
        <dbReference type="ARBA" id="ARBA00022448"/>
    </source>
</evidence>
<protein>
    <recommendedName>
        <fullName evidence="14">Btz domain-containing protein</fullName>
    </recommendedName>
</protein>
<reference evidence="15" key="1">
    <citation type="journal article" date="2022" name="Front. Genet.">
        <title>Chromosome-Scale Assembly of the Dendrobium nobile Genome Provides Insights Into the Molecular Mechanism of the Biosynthesis of the Medicinal Active Ingredient of Dendrobium.</title>
        <authorList>
            <person name="Xu Q."/>
            <person name="Niu S.-C."/>
            <person name="Li K.-L."/>
            <person name="Zheng P.-J."/>
            <person name="Zhang X.-J."/>
            <person name="Jia Y."/>
            <person name="Liu Y."/>
            <person name="Niu Y.-X."/>
            <person name="Yu L.-H."/>
            <person name="Chen D.-F."/>
            <person name="Zhang G.-Q."/>
        </authorList>
    </citation>
    <scope>NUCLEOTIDE SEQUENCE</scope>
    <source>
        <tissue evidence="15">Leaf</tissue>
    </source>
</reference>
<feature type="region of interest" description="Disordered" evidence="13">
    <location>
        <begin position="635"/>
        <end position="680"/>
    </location>
</feature>
<keyword evidence="8" id="KW-0810">Translation regulation</keyword>
<comment type="similarity">
    <text evidence="3">Belongs to the CASC3 family.</text>
</comment>
<dbReference type="OrthoDB" id="660348at2759"/>
<keyword evidence="5" id="KW-0963">Cytoplasm</keyword>
<dbReference type="GO" id="GO:0008380">
    <property type="term" value="P:RNA splicing"/>
    <property type="evidence" value="ECO:0007669"/>
    <property type="project" value="UniProtKB-KW"/>
</dbReference>
<dbReference type="GO" id="GO:0006417">
    <property type="term" value="P:regulation of translation"/>
    <property type="evidence" value="ECO:0007669"/>
    <property type="project" value="UniProtKB-KW"/>
</dbReference>
<proteinExistence type="inferred from homology"/>
<keyword evidence="9" id="KW-0694">RNA-binding</keyword>
<comment type="subcellular location">
    <subcellularLocation>
        <location evidence="2">Cytoplasm</location>
    </subcellularLocation>
    <subcellularLocation>
        <location evidence="1">Nucleus</location>
    </subcellularLocation>
</comment>
<dbReference type="Proteomes" id="UP000829196">
    <property type="component" value="Unassembled WGS sequence"/>
</dbReference>
<evidence type="ECO:0000256" key="1">
    <source>
        <dbReference type="ARBA" id="ARBA00004123"/>
    </source>
</evidence>
<evidence type="ECO:0000313" key="15">
    <source>
        <dbReference type="EMBL" id="KAI0496416.1"/>
    </source>
</evidence>
<dbReference type="PANTHER" id="PTHR46837">
    <property type="entry name" value="PROTEIN MLN51 HOMOLOG"/>
    <property type="match status" value="1"/>
</dbReference>
<organism evidence="15 16">
    <name type="scientific">Dendrobium nobile</name>
    <name type="common">Orchid</name>
    <dbReference type="NCBI Taxonomy" id="94219"/>
    <lineage>
        <taxon>Eukaryota</taxon>
        <taxon>Viridiplantae</taxon>
        <taxon>Streptophyta</taxon>
        <taxon>Embryophyta</taxon>
        <taxon>Tracheophyta</taxon>
        <taxon>Spermatophyta</taxon>
        <taxon>Magnoliopsida</taxon>
        <taxon>Liliopsida</taxon>
        <taxon>Asparagales</taxon>
        <taxon>Orchidaceae</taxon>
        <taxon>Epidendroideae</taxon>
        <taxon>Malaxideae</taxon>
        <taxon>Dendrobiinae</taxon>
        <taxon>Dendrobium</taxon>
    </lineage>
</organism>
<dbReference type="GO" id="GO:0006397">
    <property type="term" value="P:mRNA processing"/>
    <property type="evidence" value="ECO:0007669"/>
    <property type="project" value="UniProtKB-KW"/>
</dbReference>
<evidence type="ECO:0000256" key="10">
    <source>
        <dbReference type="ARBA" id="ARBA00023161"/>
    </source>
</evidence>
<dbReference type="EMBL" id="JAGYWB010000016">
    <property type="protein sequence ID" value="KAI0496416.1"/>
    <property type="molecule type" value="Genomic_DNA"/>
</dbReference>
<keyword evidence="7" id="KW-0509">mRNA transport</keyword>
<feature type="compositionally biased region" description="Acidic residues" evidence="13">
    <location>
        <begin position="1"/>
        <end position="14"/>
    </location>
</feature>
<evidence type="ECO:0000256" key="5">
    <source>
        <dbReference type="ARBA" id="ARBA00022490"/>
    </source>
</evidence>
<feature type="compositionally biased region" description="Acidic residues" evidence="13">
    <location>
        <begin position="67"/>
        <end position="97"/>
    </location>
</feature>
<evidence type="ECO:0000256" key="12">
    <source>
        <dbReference type="ARBA" id="ARBA00023242"/>
    </source>
</evidence>
<dbReference type="InterPro" id="IPR018545">
    <property type="entry name" value="Btz_dom"/>
</dbReference>
<feature type="domain" description="Btz" evidence="14">
    <location>
        <begin position="120"/>
        <end position="227"/>
    </location>
</feature>
<dbReference type="GO" id="GO:0000184">
    <property type="term" value="P:nuclear-transcribed mRNA catabolic process, nonsense-mediated decay"/>
    <property type="evidence" value="ECO:0007669"/>
    <property type="project" value="UniProtKB-KW"/>
</dbReference>
<dbReference type="GO" id="GO:0005737">
    <property type="term" value="C:cytoplasm"/>
    <property type="evidence" value="ECO:0007669"/>
    <property type="project" value="UniProtKB-SubCell"/>
</dbReference>
<dbReference type="AlphaFoldDB" id="A0A8T3AIM3"/>
<feature type="compositionally biased region" description="Polar residues" evidence="13">
    <location>
        <begin position="287"/>
        <end position="303"/>
    </location>
</feature>
<gene>
    <name evidence="15" type="ORF">KFK09_022732</name>
</gene>
<evidence type="ECO:0000256" key="11">
    <source>
        <dbReference type="ARBA" id="ARBA00023187"/>
    </source>
</evidence>
<feature type="compositionally biased region" description="Basic and acidic residues" evidence="13">
    <location>
        <begin position="135"/>
        <end position="151"/>
    </location>
</feature>
<evidence type="ECO:0000259" key="14">
    <source>
        <dbReference type="SMART" id="SM01044"/>
    </source>
</evidence>
<evidence type="ECO:0000256" key="9">
    <source>
        <dbReference type="ARBA" id="ARBA00022884"/>
    </source>
</evidence>
<evidence type="ECO:0000256" key="6">
    <source>
        <dbReference type="ARBA" id="ARBA00022664"/>
    </source>
</evidence>
<feature type="compositionally biased region" description="Basic and acidic residues" evidence="13">
    <location>
        <begin position="45"/>
        <end position="55"/>
    </location>
</feature>
<feature type="region of interest" description="Disordered" evidence="13">
    <location>
        <begin position="208"/>
        <end position="333"/>
    </location>
</feature>
<evidence type="ECO:0000256" key="7">
    <source>
        <dbReference type="ARBA" id="ARBA00022816"/>
    </source>
</evidence>
<feature type="region of interest" description="Disordered" evidence="13">
    <location>
        <begin position="410"/>
        <end position="432"/>
    </location>
</feature>
<evidence type="ECO:0000256" key="13">
    <source>
        <dbReference type="SAM" id="MobiDB-lite"/>
    </source>
</evidence>
<sequence>MADCEDVEYDSDPEDSLRPSMMRRREASDDEDGEGSCGEGGSKPVRKERLDIRSDDELEGEGGAPGYDDEEYEEQEEEEMIGEEVEEEDMEGEDEVEVLERATLEGGRSRDAGEFDGSSVLPEESGLRSGGEMGGYKEKNPGEEEEKKESEPFSVPTAGAFYMHDDRFEENGRGRHRRMPGGRRLWESKDDQAWVHDRFEEMNLQDRRHEERRMPRGHFRVRSSGRGRGVGRCYGRGNRMRAYYDEKSNQNCASKSVRGRGPVRYEPLSNSSEVSPNQSKQHRKAQEPTSNNTAAKKFSQSSDAPPEAIAPRKQAFASSLSSASPPFYPSGSSNQEMAAIQKHDVQTGSNKKPLSSTAQIESFFSIKQPTSLFRGKTVIDSVCFDRLHVDDSVPQASGKALVHTQVQASRSSLSLSNANKSPPYKVQGKNSTTISMPSYPTSFNQVARIPLQNQPTVIHQKPVQSQGQPLRVSTQHLVIGNQVPSSPQASVGISSDVEEAESLADMSKSNSTLVGKGKIVNQGAERGSFLYGGAQVIGPTGAVGLPHGDPNFAGTPALLPVMQFGGQHPGGIRVPAVGMALPGYVAQPGFGNSEMTWVPVLAGAAGALGASYCSPYIALDGTYYARPSGQASASVSSIKETGGAKPANALKPPQKNEFVNDEFGQRQNKPRRYSEMNFGQ</sequence>
<evidence type="ECO:0000256" key="2">
    <source>
        <dbReference type="ARBA" id="ARBA00004496"/>
    </source>
</evidence>
<comment type="caution">
    <text evidence="15">The sequence shown here is derived from an EMBL/GenBank/DDBJ whole genome shotgun (WGS) entry which is preliminary data.</text>
</comment>
<keyword evidence="10" id="KW-0866">Nonsense-mediated mRNA decay</keyword>
<feature type="compositionally biased region" description="Basic residues" evidence="13">
    <location>
        <begin position="215"/>
        <end position="225"/>
    </location>
</feature>
<dbReference type="GO" id="GO:0035145">
    <property type="term" value="C:exon-exon junction complex"/>
    <property type="evidence" value="ECO:0007669"/>
    <property type="project" value="InterPro"/>
</dbReference>
<feature type="compositionally biased region" description="Basic and acidic residues" evidence="13">
    <location>
        <begin position="98"/>
        <end position="113"/>
    </location>
</feature>
<dbReference type="PANTHER" id="PTHR46837:SF5">
    <property type="entry name" value="PROTEIN MLN51 HOMOLOG"/>
    <property type="match status" value="1"/>
</dbReference>
<evidence type="ECO:0000256" key="8">
    <source>
        <dbReference type="ARBA" id="ARBA00022845"/>
    </source>
</evidence>
<feature type="compositionally biased region" description="Low complexity" evidence="13">
    <location>
        <begin position="410"/>
        <end position="421"/>
    </location>
</feature>